<evidence type="ECO:0000256" key="1">
    <source>
        <dbReference type="SAM" id="Coils"/>
    </source>
</evidence>
<evidence type="ECO:0000313" key="2">
    <source>
        <dbReference type="EMBL" id="VDI80745.1"/>
    </source>
</evidence>
<dbReference type="AlphaFoldDB" id="A0A8B6HLN6"/>
<sequence length="223" mass="26266">MATYVKCVPETPRISEVIDNANESLYRMPMNMNLPQNVSTTINNLQIQGIQPRTFAAHSGFVSGIQPHRHENMNFTIASPPSYMQLPQPRTQFHNQLQPQQTYEQQQHYKQTSTSPVDINPMTINMIMNTIHEINIKLEKLNLLDELNNRMSHMEQNLERFDNQIKDIRNDFKQQSERLKDEEFHNSIIEDRMSKTENAKERLALENNELREEILEMKCHSMK</sequence>
<accession>A0A8B6HLN6</accession>
<dbReference type="Proteomes" id="UP000596742">
    <property type="component" value="Unassembled WGS sequence"/>
</dbReference>
<keyword evidence="1" id="KW-0175">Coiled coil</keyword>
<dbReference type="OrthoDB" id="6174687at2759"/>
<gene>
    <name evidence="2" type="ORF">MGAL_10B062238</name>
</gene>
<keyword evidence="3" id="KW-1185">Reference proteome</keyword>
<name>A0A8B6HLN6_MYTGA</name>
<evidence type="ECO:0000313" key="3">
    <source>
        <dbReference type="Proteomes" id="UP000596742"/>
    </source>
</evidence>
<proteinExistence type="predicted"/>
<organism evidence="2 3">
    <name type="scientific">Mytilus galloprovincialis</name>
    <name type="common">Mediterranean mussel</name>
    <dbReference type="NCBI Taxonomy" id="29158"/>
    <lineage>
        <taxon>Eukaryota</taxon>
        <taxon>Metazoa</taxon>
        <taxon>Spiralia</taxon>
        <taxon>Lophotrochozoa</taxon>
        <taxon>Mollusca</taxon>
        <taxon>Bivalvia</taxon>
        <taxon>Autobranchia</taxon>
        <taxon>Pteriomorphia</taxon>
        <taxon>Mytilida</taxon>
        <taxon>Mytiloidea</taxon>
        <taxon>Mytilidae</taxon>
        <taxon>Mytilinae</taxon>
        <taxon>Mytilus</taxon>
    </lineage>
</organism>
<feature type="coiled-coil region" evidence="1">
    <location>
        <begin position="137"/>
        <end position="220"/>
    </location>
</feature>
<reference evidence="2" key="1">
    <citation type="submission" date="2018-11" db="EMBL/GenBank/DDBJ databases">
        <authorList>
            <person name="Alioto T."/>
            <person name="Alioto T."/>
        </authorList>
    </citation>
    <scope>NUCLEOTIDE SEQUENCE</scope>
</reference>
<comment type="caution">
    <text evidence="2">The sequence shown here is derived from an EMBL/GenBank/DDBJ whole genome shotgun (WGS) entry which is preliminary data.</text>
</comment>
<protein>
    <submittedName>
        <fullName evidence="2">Uncharacterized protein</fullName>
    </submittedName>
</protein>
<dbReference type="EMBL" id="UYJE01010202">
    <property type="protein sequence ID" value="VDI80745.1"/>
    <property type="molecule type" value="Genomic_DNA"/>
</dbReference>